<evidence type="ECO:0000256" key="3">
    <source>
        <dbReference type="ARBA" id="ARBA00023002"/>
    </source>
</evidence>
<gene>
    <name evidence="9" type="ORF">C7435_0838</name>
</gene>
<dbReference type="PANTHER" id="PTHR22981">
    <property type="entry name" value="3-HYDROXYISOBUTYRATE DEHYDROGENASE-RELATED"/>
    <property type="match status" value="1"/>
</dbReference>
<dbReference type="Gene3D" id="3.40.50.720">
    <property type="entry name" value="NAD(P)-binding Rossmann-like Domain"/>
    <property type="match status" value="1"/>
</dbReference>
<organism evidence="9 10">
    <name type="scientific">Maricaulis maris</name>
    <dbReference type="NCBI Taxonomy" id="74318"/>
    <lineage>
        <taxon>Bacteria</taxon>
        <taxon>Pseudomonadati</taxon>
        <taxon>Pseudomonadota</taxon>
        <taxon>Alphaproteobacteria</taxon>
        <taxon>Maricaulales</taxon>
        <taxon>Maricaulaceae</taxon>
        <taxon>Maricaulis</taxon>
    </lineage>
</organism>
<keyword evidence="4 6" id="KW-0520">NAD</keyword>
<comment type="catalytic activity">
    <reaction evidence="6">
        <text>3-hydroxy-2-methylpropanoate + NAD(+) = 2-methyl-3-oxopropanoate + NADH + H(+)</text>
        <dbReference type="Rhea" id="RHEA:17681"/>
        <dbReference type="ChEBI" id="CHEBI:11805"/>
        <dbReference type="ChEBI" id="CHEBI:15378"/>
        <dbReference type="ChEBI" id="CHEBI:57540"/>
        <dbReference type="ChEBI" id="CHEBI:57700"/>
        <dbReference type="ChEBI" id="CHEBI:57945"/>
        <dbReference type="EC" id="1.1.1.31"/>
    </reaction>
</comment>
<dbReference type="PIRSF" id="PIRSF000103">
    <property type="entry name" value="HIBADH"/>
    <property type="match status" value="1"/>
</dbReference>
<feature type="domain" description="6-phosphogluconate dehydrogenase NADP-binding" evidence="7">
    <location>
        <begin position="3"/>
        <end position="157"/>
    </location>
</feature>
<dbReference type="GO" id="GO:0050661">
    <property type="term" value="F:NADP binding"/>
    <property type="evidence" value="ECO:0007669"/>
    <property type="project" value="InterPro"/>
</dbReference>
<evidence type="ECO:0000256" key="2">
    <source>
        <dbReference type="ARBA" id="ARBA00022456"/>
    </source>
</evidence>
<evidence type="ECO:0000313" key="9">
    <source>
        <dbReference type="EMBL" id="RKR02894.1"/>
    </source>
</evidence>
<dbReference type="Proteomes" id="UP000273675">
    <property type="component" value="Unassembled WGS sequence"/>
</dbReference>
<sequence length="297" mass="30060">MARIAFIGLGNMGSGMAANLVKAGHEVHAFDLSADAVAHAVEQGAKAAGSAVDAVTGSDAVVTMLPAGKHVRGVYEGQIFDAAAPGTLFLDCSTIDVDSARHVGGLAVDKGFRFVDAPVSGGVAAAQAGTLTFMVGGSESDFAAAEPILDAMGKAVIRAGDVGAGQAAKICNNMLLAITMIGTCEAFALAEKLGLDQQNFFDIASKASGQSWSMTSYCPVPGPIPTTPANNGYTPGFATAMMLKDLKLAQDAAQSAGATTPLGAQAEALYAMFDNLGGGSADFSGIYKLLDGSWQNR</sequence>
<dbReference type="InterPro" id="IPR002204">
    <property type="entry name" value="3-OH-isobutyrate_DH-rel_CS"/>
</dbReference>
<evidence type="ECO:0000256" key="4">
    <source>
        <dbReference type="ARBA" id="ARBA00023027"/>
    </source>
</evidence>
<dbReference type="UniPathway" id="UPA00362"/>
<dbReference type="SUPFAM" id="SSF48179">
    <property type="entry name" value="6-phosphogluconate dehydrogenase C-terminal domain-like"/>
    <property type="match status" value="1"/>
</dbReference>
<feature type="active site" evidence="5">
    <location>
        <position position="169"/>
    </location>
</feature>
<evidence type="ECO:0000256" key="1">
    <source>
        <dbReference type="ARBA" id="ARBA00009080"/>
    </source>
</evidence>
<dbReference type="PANTHER" id="PTHR22981:SF7">
    <property type="entry name" value="3-HYDROXYISOBUTYRATE DEHYDROGENASE, MITOCHONDRIAL"/>
    <property type="match status" value="1"/>
</dbReference>
<reference evidence="9 10" key="1">
    <citation type="submission" date="2018-10" db="EMBL/GenBank/DDBJ databases">
        <title>Genomic Encyclopedia of Type Strains, Phase IV (KMG-IV): sequencing the most valuable type-strain genomes for metagenomic binning, comparative biology and taxonomic classification.</title>
        <authorList>
            <person name="Goeker M."/>
        </authorList>
    </citation>
    <scope>NUCLEOTIDE SEQUENCE [LARGE SCALE GENOMIC DNA]</scope>
    <source>
        <strain evidence="9 10">DSM 4734</strain>
    </source>
</reference>
<protein>
    <recommendedName>
        <fullName evidence="6">3-hydroxyisobutyrate dehydrogenase</fullName>
        <shortName evidence="6">HIBADH</shortName>
        <ecNumber evidence="6">1.1.1.31</ecNumber>
    </recommendedName>
</protein>
<evidence type="ECO:0000256" key="6">
    <source>
        <dbReference type="RuleBase" id="RU910714"/>
    </source>
</evidence>
<dbReference type="AlphaFoldDB" id="A0A495DJT8"/>
<dbReference type="SUPFAM" id="SSF51735">
    <property type="entry name" value="NAD(P)-binding Rossmann-fold domains"/>
    <property type="match status" value="1"/>
</dbReference>
<dbReference type="InterPro" id="IPR036291">
    <property type="entry name" value="NAD(P)-bd_dom_sf"/>
</dbReference>
<dbReference type="GO" id="GO:0008442">
    <property type="term" value="F:3-hydroxyisobutyrate dehydrogenase activity"/>
    <property type="evidence" value="ECO:0007669"/>
    <property type="project" value="UniProtKB-EC"/>
</dbReference>
<accession>A0A495DJT8</accession>
<evidence type="ECO:0000256" key="5">
    <source>
        <dbReference type="PIRSR" id="PIRSR000103-1"/>
    </source>
</evidence>
<dbReference type="InterPro" id="IPR015815">
    <property type="entry name" value="HIBADH-related"/>
</dbReference>
<dbReference type="InterPro" id="IPR013328">
    <property type="entry name" value="6PGD_dom2"/>
</dbReference>
<dbReference type="OrthoDB" id="9812907at2"/>
<dbReference type="NCBIfam" id="TIGR01692">
    <property type="entry name" value="HIBADH"/>
    <property type="match status" value="1"/>
</dbReference>
<name>A0A495DJT8_9PROT</name>
<keyword evidence="3 6" id="KW-0560">Oxidoreductase</keyword>
<dbReference type="Pfam" id="PF14833">
    <property type="entry name" value="NAD_binding_11"/>
    <property type="match status" value="1"/>
</dbReference>
<feature type="domain" description="3-hydroxyisobutyrate dehydrogenase-like NAD-binding" evidence="8">
    <location>
        <begin position="163"/>
        <end position="290"/>
    </location>
</feature>
<dbReference type="InterPro" id="IPR008927">
    <property type="entry name" value="6-PGluconate_DH-like_C_sf"/>
</dbReference>
<comment type="similarity">
    <text evidence="1 6">Belongs to the HIBADH-related family.</text>
</comment>
<dbReference type="EMBL" id="RBIM01000002">
    <property type="protein sequence ID" value="RKR02894.1"/>
    <property type="molecule type" value="Genomic_DNA"/>
</dbReference>
<comment type="pathway">
    <text evidence="6">Amino-acid degradation; L-valine degradation.</text>
</comment>
<evidence type="ECO:0000259" key="7">
    <source>
        <dbReference type="Pfam" id="PF03446"/>
    </source>
</evidence>
<dbReference type="EC" id="1.1.1.31" evidence="6"/>
<dbReference type="InterPro" id="IPR029154">
    <property type="entry name" value="HIBADH-like_NADP-bd"/>
</dbReference>
<proteinExistence type="inferred from homology"/>
<dbReference type="Gene3D" id="1.10.1040.10">
    <property type="entry name" value="N-(1-d-carboxylethyl)-l-norvaline Dehydrogenase, domain 2"/>
    <property type="match status" value="1"/>
</dbReference>
<dbReference type="RefSeq" id="WP_121210158.1">
    <property type="nucleotide sequence ID" value="NZ_RBIM01000002.1"/>
</dbReference>
<dbReference type="GO" id="GO:0051287">
    <property type="term" value="F:NAD binding"/>
    <property type="evidence" value="ECO:0007669"/>
    <property type="project" value="InterPro"/>
</dbReference>
<dbReference type="GO" id="GO:0006574">
    <property type="term" value="P:L-valine catabolic process"/>
    <property type="evidence" value="ECO:0007669"/>
    <property type="project" value="UniProtKB-UniPathway"/>
</dbReference>
<evidence type="ECO:0000259" key="8">
    <source>
        <dbReference type="Pfam" id="PF14833"/>
    </source>
</evidence>
<dbReference type="PROSITE" id="PS00895">
    <property type="entry name" value="3_HYDROXYISOBUT_DH"/>
    <property type="match status" value="1"/>
</dbReference>
<dbReference type="Pfam" id="PF03446">
    <property type="entry name" value="NAD_binding_2"/>
    <property type="match status" value="1"/>
</dbReference>
<keyword evidence="2 6" id="KW-0101">Branched-chain amino acid catabolism</keyword>
<dbReference type="FunFam" id="1.10.1040.10:FF:000006">
    <property type="entry name" value="3-hydroxyisobutyrate dehydrogenase"/>
    <property type="match status" value="1"/>
</dbReference>
<dbReference type="InterPro" id="IPR011548">
    <property type="entry name" value="HIBADH"/>
</dbReference>
<evidence type="ECO:0000313" key="10">
    <source>
        <dbReference type="Proteomes" id="UP000273675"/>
    </source>
</evidence>
<comment type="caution">
    <text evidence="9">The sequence shown here is derived from an EMBL/GenBank/DDBJ whole genome shotgun (WGS) entry which is preliminary data.</text>
</comment>
<dbReference type="InterPro" id="IPR006115">
    <property type="entry name" value="6PGDH_NADP-bd"/>
</dbReference>